<gene>
    <name evidence="11" type="ORF">Ga0061079_10361</name>
</gene>
<evidence type="ECO:0000256" key="8">
    <source>
        <dbReference type="ARBA" id="ARBA00023136"/>
    </source>
</evidence>
<keyword evidence="7 10" id="KW-1133">Transmembrane helix</keyword>
<dbReference type="InterPro" id="IPR048279">
    <property type="entry name" value="MdtK-like"/>
</dbReference>
<dbReference type="InterPro" id="IPR051327">
    <property type="entry name" value="MATE_MepA_subfamily"/>
</dbReference>
<evidence type="ECO:0000313" key="12">
    <source>
        <dbReference type="Proteomes" id="UP000182761"/>
    </source>
</evidence>
<feature type="transmembrane region" description="Helical" evidence="10">
    <location>
        <begin position="21"/>
        <end position="42"/>
    </location>
</feature>
<evidence type="ECO:0000256" key="6">
    <source>
        <dbReference type="ARBA" id="ARBA00022692"/>
    </source>
</evidence>
<dbReference type="Pfam" id="PF01554">
    <property type="entry name" value="MatE"/>
    <property type="match status" value="2"/>
</dbReference>
<name>A0A0X3AMZ8_9FLAO</name>
<organism evidence="11 12">
    <name type="scientific">Apibacter mensalis</name>
    <dbReference type="NCBI Taxonomy" id="1586267"/>
    <lineage>
        <taxon>Bacteria</taxon>
        <taxon>Pseudomonadati</taxon>
        <taxon>Bacteroidota</taxon>
        <taxon>Flavobacteriia</taxon>
        <taxon>Flavobacteriales</taxon>
        <taxon>Weeksellaceae</taxon>
        <taxon>Apibacter</taxon>
    </lineage>
</organism>
<evidence type="ECO:0000256" key="1">
    <source>
        <dbReference type="ARBA" id="ARBA00004651"/>
    </source>
</evidence>
<accession>A0A0X3AMZ8</accession>
<reference evidence="11 12" key="1">
    <citation type="submission" date="2016-01" db="EMBL/GenBank/DDBJ databases">
        <authorList>
            <person name="McClelland M."/>
            <person name="Jain A."/>
            <person name="Saraogi P."/>
            <person name="Mendelson R."/>
            <person name="Westerman R."/>
            <person name="SanMiguel P."/>
            <person name="Csonka L."/>
        </authorList>
    </citation>
    <scope>NUCLEOTIDE SEQUENCE [LARGE SCALE GENOMIC DNA]</scope>
    <source>
        <strain evidence="11 12">R-53146</strain>
    </source>
</reference>
<dbReference type="InterPro" id="IPR045070">
    <property type="entry name" value="MATE_MepA-like"/>
</dbReference>
<feature type="transmembrane region" description="Helical" evidence="10">
    <location>
        <begin position="100"/>
        <end position="124"/>
    </location>
</feature>
<dbReference type="GO" id="GO:0046677">
    <property type="term" value="P:response to antibiotic"/>
    <property type="evidence" value="ECO:0007669"/>
    <property type="project" value="UniProtKB-KW"/>
</dbReference>
<evidence type="ECO:0000256" key="4">
    <source>
        <dbReference type="ARBA" id="ARBA00022448"/>
    </source>
</evidence>
<evidence type="ECO:0000256" key="2">
    <source>
        <dbReference type="ARBA" id="ARBA00008417"/>
    </source>
</evidence>
<evidence type="ECO:0000256" key="9">
    <source>
        <dbReference type="ARBA" id="ARBA00023251"/>
    </source>
</evidence>
<keyword evidence="6 10" id="KW-0812">Transmembrane</keyword>
<protein>
    <recommendedName>
        <fullName evidence="3">Multidrug export protein MepA</fullName>
    </recommendedName>
</protein>
<keyword evidence="9" id="KW-0046">Antibiotic resistance</keyword>
<feature type="transmembrane region" description="Helical" evidence="10">
    <location>
        <begin position="394"/>
        <end position="418"/>
    </location>
</feature>
<dbReference type="AlphaFoldDB" id="A0A0X3AMZ8"/>
<feature type="transmembrane region" description="Helical" evidence="10">
    <location>
        <begin position="324"/>
        <end position="345"/>
    </location>
</feature>
<sequence>MEAIDKSQNISELENEKPRKLIWKYAIPAIIGTIVIALYNIIDSIYIGHGENLGDHAIGGLGVLLPIMNLISGIGMLVGSGASTRTSIFLGQKDIKSANCVLGNSIVLAIVLTLLLIIGIYTYMDSILTAIGSTPQTFPFAKEFLLYYLPGNVFLTVNYALNSIMRASGYPKKAMYMMLIGVVANIILAPVFIFILQWGMKGAAIATNLSMAIGLCVVLKHFFKSNAIVSFQWDSLKPNFKIIWSIINVGFAPFFMLIAASIVVLFINNRLNVYGGSTAIEAYTIANRLIMVFIMVLVGLTQGMQPIIGYNYGAKNMSRVKETLSYSLKAGLFIGCLGFLFGFLLPELVVTPFNPSPKLAKEASLALQIMTITLPLSGIQMVISNFFQCIGKAVIAFILSMSRQFLVLVPSLFILPNYLKLNGVWYSIPLSDTISTILALIIFIWQIRKFKNLI</sequence>
<evidence type="ECO:0000313" key="11">
    <source>
        <dbReference type="EMBL" id="CVK15751.1"/>
    </source>
</evidence>
<keyword evidence="8 10" id="KW-0472">Membrane</keyword>
<dbReference type="InterPro" id="IPR002528">
    <property type="entry name" value="MATE_fam"/>
</dbReference>
<keyword evidence="12" id="KW-1185">Reference proteome</keyword>
<dbReference type="RefSeq" id="WP_073961196.1">
    <property type="nucleotide sequence ID" value="NZ_FCOR01000003.1"/>
</dbReference>
<proteinExistence type="inferred from homology"/>
<feature type="transmembrane region" description="Helical" evidence="10">
    <location>
        <begin position="144"/>
        <end position="162"/>
    </location>
</feature>
<evidence type="ECO:0000256" key="5">
    <source>
        <dbReference type="ARBA" id="ARBA00022475"/>
    </source>
</evidence>
<feature type="transmembrane region" description="Helical" evidence="10">
    <location>
        <begin position="288"/>
        <end position="312"/>
    </location>
</feature>
<dbReference type="EMBL" id="FCOR01000003">
    <property type="protein sequence ID" value="CVK15751.1"/>
    <property type="molecule type" value="Genomic_DNA"/>
</dbReference>
<feature type="transmembrane region" description="Helical" evidence="10">
    <location>
        <begin position="424"/>
        <end position="445"/>
    </location>
</feature>
<dbReference type="PIRSF" id="PIRSF006603">
    <property type="entry name" value="DinF"/>
    <property type="match status" value="1"/>
</dbReference>
<dbReference type="STRING" id="1586267.GCA_001418685_00583"/>
<feature type="transmembrane region" description="Helical" evidence="10">
    <location>
        <begin position="57"/>
        <end position="79"/>
    </location>
</feature>
<feature type="transmembrane region" description="Helical" evidence="10">
    <location>
        <begin position="365"/>
        <end position="387"/>
    </location>
</feature>
<dbReference type="Proteomes" id="UP000182761">
    <property type="component" value="Unassembled WGS sequence"/>
</dbReference>
<evidence type="ECO:0000256" key="10">
    <source>
        <dbReference type="SAM" id="Phobius"/>
    </source>
</evidence>
<dbReference type="GO" id="GO:0005886">
    <property type="term" value="C:plasma membrane"/>
    <property type="evidence" value="ECO:0007669"/>
    <property type="project" value="UniProtKB-SubCell"/>
</dbReference>
<dbReference type="GO" id="GO:0042910">
    <property type="term" value="F:xenobiotic transmembrane transporter activity"/>
    <property type="evidence" value="ECO:0007669"/>
    <property type="project" value="InterPro"/>
</dbReference>
<dbReference type="CDD" id="cd13143">
    <property type="entry name" value="MATE_MepA_like"/>
    <property type="match status" value="1"/>
</dbReference>
<feature type="transmembrane region" description="Helical" evidence="10">
    <location>
        <begin position="243"/>
        <end position="268"/>
    </location>
</feature>
<feature type="transmembrane region" description="Helical" evidence="10">
    <location>
        <begin position="202"/>
        <end position="223"/>
    </location>
</feature>
<comment type="subcellular location">
    <subcellularLocation>
        <location evidence="1">Cell membrane</location>
        <topology evidence="1">Multi-pass membrane protein</topology>
    </subcellularLocation>
</comment>
<feature type="transmembrane region" description="Helical" evidence="10">
    <location>
        <begin position="174"/>
        <end position="196"/>
    </location>
</feature>
<evidence type="ECO:0000256" key="3">
    <source>
        <dbReference type="ARBA" id="ARBA00022106"/>
    </source>
</evidence>
<evidence type="ECO:0000256" key="7">
    <source>
        <dbReference type="ARBA" id="ARBA00022989"/>
    </source>
</evidence>
<keyword evidence="4" id="KW-0813">Transport</keyword>
<dbReference type="GO" id="GO:0015297">
    <property type="term" value="F:antiporter activity"/>
    <property type="evidence" value="ECO:0007669"/>
    <property type="project" value="InterPro"/>
</dbReference>
<dbReference type="PANTHER" id="PTHR43823:SF3">
    <property type="entry name" value="MULTIDRUG EXPORT PROTEIN MEPA"/>
    <property type="match status" value="1"/>
</dbReference>
<dbReference type="NCBIfam" id="TIGR00797">
    <property type="entry name" value="matE"/>
    <property type="match status" value="1"/>
</dbReference>
<dbReference type="PANTHER" id="PTHR43823">
    <property type="entry name" value="SPORULATION PROTEIN YKVU"/>
    <property type="match status" value="1"/>
</dbReference>
<keyword evidence="5" id="KW-1003">Cell membrane</keyword>
<comment type="similarity">
    <text evidence="2">Belongs to the multi antimicrobial extrusion (MATE) (TC 2.A.66.1) family. MepA subfamily.</text>
</comment>